<organism evidence="3 5">
    <name type="scientific">Acinetobacter genomosp. 15BJ</name>
    <dbReference type="NCBI Taxonomy" id="106651"/>
    <lineage>
        <taxon>Bacteria</taxon>
        <taxon>Pseudomonadati</taxon>
        <taxon>Pseudomonadota</taxon>
        <taxon>Gammaproteobacteria</taxon>
        <taxon>Moraxellales</taxon>
        <taxon>Moraxellaceae</taxon>
        <taxon>Acinetobacter</taxon>
    </lineage>
</organism>
<dbReference type="HOGENOM" id="CLU_006493_7_2_6"/>
<feature type="region of interest" description="Disordered" evidence="1">
    <location>
        <begin position="261"/>
        <end position="283"/>
    </location>
</feature>
<dbReference type="Proteomes" id="UP000016203">
    <property type="component" value="Unassembled WGS sequence"/>
</dbReference>
<dbReference type="PATRIC" id="fig|1217699.3.peg.3103"/>
<dbReference type="SUPFAM" id="SSF56322">
    <property type="entry name" value="ADC synthase"/>
    <property type="match status" value="1"/>
</dbReference>
<dbReference type="PRINTS" id="PR00095">
    <property type="entry name" value="ANTSNTHASEI"/>
</dbReference>
<protein>
    <submittedName>
        <fullName evidence="4">Anthranilate synthase component I family protein</fullName>
    </submittedName>
    <submittedName>
        <fullName evidence="3">Para-aminobenzoate synthetase component I</fullName>
    </submittedName>
</protein>
<sequence length="447" mass="50974">MSYFQQKLNTQPTSAFELLSRLFDLTGLVYLHDQGAPVIAFLPKEFLIFQQSKLQQFQQIQFNQYQLKSEALSLIEFSKFRHSTTSNSANNFKGGYIGFFSYDYSADQFTTIDSHPQPSFFLGQYSSFLKHENGVWQFYSDEDHAESIYQQISTLVNTSNILETIALNEKCQPRWSKQQYFTAFDQVQEYIKAGDCYQINLTQEFTANVQGSLLSSAHDLWELTQAPYAGYLKINDFELLSCSPELFIEFKDNREIKTRPIKGTMPRFDDPQQDQISKDKLSHSEKDQAENVMIVDLLRNDLSVYAETGSVETTKLFEIESFNQVHHMVSEIMATLKAEINPMQMLLSALPGGSITGAPKIRAMQIIEELEGAPRGAYCGSLGYFNFDGTGCWNILIRSIQKYQDQLSMWAGGGITIASNAEAEYQECFDKISAMLDLLNTWQTSEQ</sequence>
<evidence type="ECO:0000313" key="5">
    <source>
        <dbReference type="Proteomes" id="UP000016203"/>
    </source>
</evidence>
<name>R9B005_9GAMM</name>
<dbReference type="GO" id="GO:0046820">
    <property type="term" value="F:4-amino-4-deoxychorismate synthase activity"/>
    <property type="evidence" value="ECO:0007669"/>
    <property type="project" value="TreeGrafter"/>
</dbReference>
<proteinExistence type="predicted"/>
<dbReference type="OrthoDB" id="9803598at2"/>
<dbReference type="EMBL" id="AQFL01000015">
    <property type="protein sequence ID" value="EOR05736.1"/>
    <property type="molecule type" value="Genomic_DNA"/>
</dbReference>
<evidence type="ECO:0000313" key="4">
    <source>
        <dbReference type="EMBL" id="MDO3658405.1"/>
    </source>
</evidence>
<evidence type="ECO:0000256" key="1">
    <source>
        <dbReference type="SAM" id="MobiDB-lite"/>
    </source>
</evidence>
<dbReference type="PANTHER" id="PTHR11236:SF50">
    <property type="entry name" value="AMINODEOXYCHORISMATE SYNTHASE COMPONENT 1"/>
    <property type="match status" value="1"/>
</dbReference>
<evidence type="ECO:0000313" key="3">
    <source>
        <dbReference type="EMBL" id="EOR05736.1"/>
    </source>
</evidence>
<dbReference type="PANTHER" id="PTHR11236">
    <property type="entry name" value="AMINOBENZOATE/ANTHRANILATE SYNTHASE"/>
    <property type="match status" value="1"/>
</dbReference>
<dbReference type="AlphaFoldDB" id="R9B005"/>
<dbReference type="Pfam" id="PF00425">
    <property type="entry name" value="Chorismate_bind"/>
    <property type="match status" value="1"/>
</dbReference>
<feature type="domain" description="Chorismate-utilising enzyme C-terminal" evidence="2">
    <location>
        <begin position="177"/>
        <end position="431"/>
    </location>
</feature>
<dbReference type="RefSeq" id="WP_016164655.1">
    <property type="nucleotide sequence ID" value="NZ_JAKZGC010000004.1"/>
</dbReference>
<dbReference type="InterPro" id="IPR019999">
    <property type="entry name" value="Anth_synth_I-like"/>
</dbReference>
<reference evidence="3 5" key="1">
    <citation type="submission" date="2013-03" db="EMBL/GenBank/DDBJ databases">
        <title>The Genome Sequence of Acinetobacter sp. CIP 110321.</title>
        <authorList>
            <consortium name="The Broad Institute Genome Sequencing Platform"/>
            <consortium name="The Broad Institute Genome Sequencing Center for Infectious Disease"/>
            <person name="Cerqueira G."/>
            <person name="Feldgarden M."/>
            <person name="Courvalin P."/>
            <person name="Perichon B."/>
            <person name="Grillot-Courvalin C."/>
            <person name="Clermont D."/>
            <person name="Rocha E."/>
            <person name="Yoon E.-J."/>
            <person name="Nemec A."/>
            <person name="Walker B."/>
            <person name="Young S.K."/>
            <person name="Zeng Q."/>
            <person name="Gargeya S."/>
            <person name="Fitzgerald M."/>
            <person name="Haas B."/>
            <person name="Abouelleil A."/>
            <person name="Alvarado L."/>
            <person name="Arachchi H.M."/>
            <person name="Berlin A.M."/>
            <person name="Chapman S.B."/>
            <person name="Dewar J."/>
            <person name="Goldberg J."/>
            <person name="Griggs A."/>
            <person name="Gujja S."/>
            <person name="Hansen M."/>
            <person name="Howarth C."/>
            <person name="Imamovic A."/>
            <person name="Larimer J."/>
            <person name="McCowan C."/>
            <person name="Murphy C."/>
            <person name="Neiman D."/>
            <person name="Pearson M."/>
            <person name="Priest M."/>
            <person name="Roberts A."/>
            <person name="Saif S."/>
            <person name="Shea T."/>
            <person name="Sisk P."/>
            <person name="Sykes S."/>
            <person name="Wortman J."/>
            <person name="Nusbaum C."/>
            <person name="Birren B."/>
        </authorList>
    </citation>
    <scope>NUCLEOTIDE SEQUENCE [LARGE SCALE GENOMIC DNA]</scope>
    <source>
        <strain evidence="3 5">CIP 110321</strain>
    </source>
</reference>
<gene>
    <name evidence="3" type="ORF">F896_03166</name>
    <name evidence="4" type="ORF">Q3V53_14610</name>
</gene>
<reference evidence="4 6" key="2">
    <citation type="submission" date="2023-07" db="EMBL/GenBank/DDBJ databases">
        <title>A novel proteolytic Acinetobacter species.</title>
        <authorList>
            <person name="Nemec A."/>
            <person name="Radolfova-Krizova L."/>
        </authorList>
    </citation>
    <scope>NUCLEOTIDE SEQUENCE [LARGE SCALE GENOMIC DNA]</scope>
    <source>
        <strain evidence="4 6">NIPH 1865</strain>
    </source>
</reference>
<comment type="caution">
    <text evidence="3">The sequence shown here is derived from an EMBL/GenBank/DDBJ whole genome shotgun (WGS) entry which is preliminary data.</text>
</comment>
<evidence type="ECO:0000259" key="2">
    <source>
        <dbReference type="Pfam" id="PF00425"/>
    </source>
</evidence>
<dbReference type="Gene3D" id="3.60.120.10">
    <property type="entry name" value="Anthranilate synthase"/>
    <property type="match status" value="1"/>
</dbReference>
<evidence type="ECO:0000313" key="6">
    <source>
        <dbReference type="Proteomes" id="UP001168902"/>
    </source>
</evidence>
<accession>R9B005</accession>
<dbReference type="InterPro" id="IPR005801">
    <property type="entry name" value="ADC_synthase"/>
</dbReference>
<dbReference type="Proteomes" id="UP001168902">
    <property type="component" value="Unassembled WGS sequence"/>
</dbReference>
<keyword evidence="6" id="KW-1185">Reference proteome</keyword>
<dbReference type="GO" id="GO:0000162">
    <property type="term" value="P:L-tryptophan biosynthetic process"/>
    <property type="evidence" value="ECO:0007669"/>
    <property type="project" value="TreeGrafter"/>
</dbReference>
<dbReference type="InterPro" id="IPR015890">
    <property type="entry name" value="Chorismate_C"/>
</dbReference>
<dbReference type="EMBL" id="JAUMJH010000038">
    <property type="protein sequence ID" value="MDO3658405.1"/>
    <property type="molecule type" value="Genomic_DNA"/>
</dbReference>